<dbReference type="InterPro" id="IPR015943">
    <property type="entry name" value="WD40/YVTN_repeat-like_dom_sf"/>
</dbReference>
<dbReference type="GO" id="GO:0006283">
    <property type="term" value="P:transcription-coupled nucleotide-excision repair"/>
    <property type="evidence" value="ECO:0007669"/>
    <property type="project" value="InterPro"/>
</dbReference>
<keyword evidence="3" id="KW-0227">DNA damage</keyword>
<dbReference type="GO" id="GO:0000209">
    <property type="term" value="P:protein polyubiquitination"/>
    <property type="evidence" value="ECO:0007669"/>
    <property type="project" value="TreeGrafter"/>
</dbReference>
<dbReference type="SUPFAM" id="SSF50978">
    <property type="entry name" value="WD40 repeat-like"/>
    <property type="match status" value="1"/>
</dbReference>
<dbReference type="InterPro" id="IPR020472">
    <property type="entry name" value="WD40_PAC1"/>
</dbReference>
<dbReference type="GO" id="GO:0031464">
    <property type="term" value="C:Cul4A-RING E3 ubiquitin ligase complex"/>
    <property type="evidence" value="ECO:0007669"/>
    <property type="project" value="TreeGrafter"/>
</dbReference>
<dbReference type="InterPro" id="IPR036322">
    <property type="entry name" value="WD40_repeat_dom_sf"/>
</dbReference>
<gene>
    <name evidence="6" type="ORF">DAPK24_002040</name>
</gene>
<dbReference type="AlphaFoldDB" id="A0AAV5QWK9"/>
<name>A0AAV5QWK9_PICKL</name>
<accession>A0AAV5QWK9</accession>
<evidence type="ECO:0000313" key="7">
    <source>
        <dbReference type="Proteomes" id="UP001378960"/>
    </source>
</evidence>
<feature type="repeat" description="WD" evidence="5">
    <location>
        <begin position="30"/>
        <end position="72"/>
    </location>
</feature>
<evidence type="ECO:0000256" key="5">
    <source>
        <dbReference type="PROSITE-ProRule" id="PRU00221"/>
    </source>
</evidence>
<dbReference type="InterPro" id="IPR001680">
    <property type="entry name" value="WD40_rpt"/>
</dbReference>
<dbReference type="InterPro" id="IPR019775">
    <property type="entry name" value="WD40_repeat_CS"/>
</dbReference>
<dbReference type="PANTHER" id="PTHR46202">
    <property type="entry name" value="DNA EXCISION REPAIR PROTEIN ERCC-8"/>
    <property type="match status" value="1"/>
</dbReference>
<evidence type="ECO:0000256" key="4">
    <source>
        <dbReference type="ARBA" id="ARBA00023204"/>
    </source>
</evidence>
<dbReference type="SMART" id="SM00320">
    <property type="entry name" value="WD40"/>
    <property type="match status" value="6"/>
</dbReference>
<dbReference type="GO" id="GO:0043161">
    <property type="term" value="P:proteasome-mediated ubiquitin-dependent protein catabolic process"/>
    <property type="evidence" value="ECO:0007669"/>
    <property type="project" value="TreeGrafter"/>
</dbReference>
<dbReference type="PROSITE" id="PS50294">
    <property type="entry name" value="WD_REPEATS_REGION"/>
    <property type="match status" value="2"/>
</dbReference>
<organism evidence="6 7">
    <name type="scientific">Pichia kluyveri</name>
    <name type="common">Yeast</name>
    <dbReference type="NCBI Taxonomy" id="36015"/>
    <lineage>
        <taxon>Eukaryota</taxon>
        <taxon>Fungi</taxon>
        <taxon>Dikarya</taxon>
        <taxon>Ascomycota</taxon>
        <taxon>Saccharomycotina</taxon>
        <taxon>Pichiomycetes</taxon>
        <taxon>Pichiales</taxon>
        <taxon>Pichiaceae</taxon>
        <taxon>Pichia</taxon>
    </lineage>
</organism>
<protein>
    <submittedName>
        <fullName evidence="6">Rad28 protein</fullName>
    </submittedName>
</protein>
<dbReference type="EMBL" id="BTGB01000001">
    <property type="protein sequence ID" value="GMM43629.1"/>
    <property type="molecule type" value="Genomic_DNA"/>
</dbReference>
<reference evidence="6 7" key="1">
    <citation type="journal article" date="2023" name="Elife">
        <title>Identification of key yeast species and microbe-microbe interactions impacting larval growth of Drosophila in the wild.</title>
        <authorList>
            <person name="Mure A."/>
            <person name="Sugiura Y."/>
            <person name="Maeda R."/>
            <person name="Honda K."/>
            <person name="Sakurai N."/>
            <person name="Takahashi Y."/>
            <person name="Watada M."/>
            <person name="Katoh T."/>
            <person name="Gotoh A."/>
            <person name="Gotoh Y."/>
            <person name="Taniguchi I."/>
            <person name="Nakamura K."/>
            <person name="Hayashi T."/>
            <person name="Katayama T."/>
            <person name="Uemura T."/>
            <person name="Hattori Y."/>
        </authorList>
    </citation>
    <scope>NUCLEOTIDE SEQUENCE [LARGE SCALE GENOMIC DNA]</scope>
    <source>
        <strain evidence="6 7">PK-24</strain>
    </source>
</reference>
<feature type="repeat" description="WD" evidence="5">
    <location>
        <begin position="255"/>
        <end position="296"/>
    </location>
</feature>
<dbReference type="GO" id="GO:0000109">
    <property type="term" value="C:nucleotide-excision repair complex"/>
    <property type="evidence" value="ECO:0007669"/>
    <property type="project" value="TreeGrafter"/>
</dbReference>
<keyword evidence="4" id="KW-0234">DNA repair</keyword>
<keyword evidence="2" id="KW-0677">Repeat</keyword>
<dbReference type="PROSITE" id="PS50082">
    <property type="entry name" value="WD_REPEATS_2"/>
    <property type="match status" value="2"/>
</dbReference>
<evidence type="ECO:0000313" key="6">
    <source>
        <dbReference type="EMBL" id="GMM43629.1"/>
    </source>
</evidence>
<dbReference type="PANTHER" id="PTHR46202:SF1">
    <property type="entry name" value="DNA EXCISION REPAIR PROTEIN ERCC-8"/>
    <property type="match status" value="1"/>
</dbReference>
<evidence type="ECO:0000256" key="1">
    <source>
        <dbReference type="ARBA" id="ARBA00022574"/>
    </source>
</evidence>
<dbReference type="Pfam" id="PF00400">
    <property type="entry name" value="WD40"/>
    <property type="match status" value="3"/>
</dbReference>
<comment type="caution">
    <text evidence="6">The sequence shown here is derived from an EMBL/GenBank/DDBJ whole genome shotgun (WGS) entry which is preliminary data.</text>
</comment>
<dbReference type="InterPro" id="IPR042238">
    <property type="entry name" value="Rad28/ERCC8/Ckn1/ATCSA-1"/>
</dbReference>
<evidence type="ECO:0000256" key="2">
    <source>
        <dbReference type="ARBA" id="ARBA00022737"/>
    </source>
</evidence>
<keyword evidence="7" id="KW-1185">Reference proteome</keyword>
<keyword evidence="1 5" id="KW-0853">WD repeat</keyword>
<dbReference type="PROSITE" id="PS00678">
    <property type="entry name" value="WD_REPEATS_1"/>
    <property type="match status" value="2"/>
</dbReference>
<evidence type="ECO:0000256" key="3">
    <source>
        <dbReference type="ARBA" id="ARBA00022763"/>
    </source>
</evidence>
<dbReference type="PRINTS" id="PR00320">
    <property type="entry name" value="GPROTEINBRPT"/>
</dbReference>
<sequence>MIERLQVYLETRYSILNCLDDRADIATFTFPSHSASVNSLSLDPLQHRFLLSGSADSSIKLWDLNDSSLIKDDDRIHEIDYKPRLKYSPICVLPQKSVHKFGVTKVKWWPDNGMWLSSSFDFNINLYDTDSMQIVHSFSLESRILDFDFNPMGNSSTVISCNDGGVGGLKMLDLRTLSDTQNLGGGGKIKGGVGFMSSCAWSSFDENLCIGGGNDGSCFGWDIRSSDKYLFEFDSNRTSNSIELNQLKKRKYLPNKAHHANINSMIFNENGTELITIGNDEKIRVWDMTSDKKPINKGINFGPLIRNKTKQHIEMCLSPSLQTEISFLWVPSDSGEILVYRVKDGSLVARLNKQNRSIYTESSTLSDTTKISNSPDSRRAFSVIAGSVQEPRYFSGGKDGIISVWRDDTTKLLPTHPIEFNNGIDEPVEIEIW</sequence>
<dbReference type="Proteomes" id="UP001378960">
    <property type="component" value="Unassembled WGS sequence"/>
</dbReference>
<dbReference type="Gene3D" id="2.130.10.10">
    <property type="entry name" value="YVTN repeat-like/Quinoprotein amine dehydrogenase"/>
    <property type="match status" value="1"/>
</dbReference>
<proteinExistence type="predicted"/>